<proteinExistence type="inferred from homology"/>
<evidence type="ECO:0000256" key="3">
    <source>
        <dbReference type="ARBA" id="ARBA00022729"/>
    </source>
</evidence>
<dbReference type="EMBL" id="PVTY01000042">
    <property type="protein sequence ID" value="PRZ11608.1"/>
    <property type="molecule type" value="Genomic_DNA"/>
</dbReference>
<dbReference type="PANTHER" id="PTHR33376:SF7">
    <property type="entry name" value="C4-DICARBOXYLATE-BINDING PROTEIN DCTB"/>
    <property type="match status" value="1"/>
</dbReference>
<dbReference type="NCBIfam" id="NF037995">
    <property type="entry name" value="TRAP_S1"/>
    <property type="match status" value="1"/>
</dbReference>
<sequence>MSSRKIPAATTAIVLAAVLTGCGNGGGTDEEQSEGGGGAEPQTLRMALGDPAASSVGVTADHFAEQVAERSDGSIEIENHPDGTLFGGDQNAAVNLLGNGTLDCTIISTSVYASFDPKMNAMSLPYLFDDDEQFSEYLQGEPGQELLDSLESEGIKGIQMLTRTPRHITNSVQAIEEPGDLDGITIRVPQNELWVDFFGSLGANPTPMDFTE</sequence>
<name>A0A2T0YA74_9MICC</name>
<protein>
    <submittedName>
        <fullName evidence="5">Extracellular solute-binding protein (Family 7)</fullName>
    </submittedName>
</protein>
<gene>
    <name evidence="5" type="ORF">BCL67_1421</name>
</gene>
<evidence type="ECO:0000256" key="4">
    <source>
        <dbReference type="SAM" id="MobiDB-lite"/>
    </source>
</evidence>
<comment type="similarity">
    <text evidence="1">Belongs to the bacterial solute-binding protein 7 family.</text>
</comment>
<feature type="non-terminal residue" evidence="5">
    <location>
        <position position="212"/>
    </location>
</feature>
<dbReference type="AlphaFoldDB" id="A0A2T0YA74"/>
<dbReference type="PROSITE" id="PS51257">
    <property type="entry name" value="PROKAR_LIPOPROTEIN"/>
    <property type="match status" value="1"/>
</dbReference>
<organism evidence="5 6">
    <name type="scientific">Nesterenkonia sandarakina</name>
    <dbReference type="NCBI Taxonomy" id="272918"/>
    <lineage>
        <taxon>Bacteria</taxon>
        <taxon>Bacillati</taxon>
        <taxon>Actinomycetota</taxon>
        <taxon>Actinomycetes</taxon>
        <taxon>Micrococcales</taxon>
        <taxon>Micrococcaceae</taxon>
        <taxon>Nesterenkonia</taxon>
    </lineage>
</organism>
<keyword evidence="6" id="KW-1185">Reference proteome</keyword>
<dbReference type="PANTHER" id="PTHR33376">
    <property type="match status" value="1"/>
</dbReference>
<evidence type="ECO:0000313" key="6">
    <source>
        <dbReference type="Proteomes" id="UP000238217"/>
    </source>
</evidence>
<evidence type="ECO:0000256" key="1">
    <source>
        <dbReference type="ARBA" id="ARBA00009023"/>
    </source>
</evidence>
<keyword evidence="2" id="KW-0813">Transport</keyword>
<dbReference type="Proteomes" id="UP000238217">
    <property type="component" value="Unassembled WGS sequence"/>
</dbReference>
<dbReference type="InterPro" id="IPR018389">
    <property type="entry name" value="DctP_fam"/>
</dbReference>
<keyword evidence="3" id="KW-0732">Signal</keyword>
<dbReference type="GO" id="GO:0055085">
    <property type="term" value="P:transmembrane transport"/>
    <property type="evidence" value="ECO:0007669"/>
    <property type="project" value="InterPro"/>
</dbReference>
<accession>A0A2T0YA74</accession>
<feature type="region of interest" description="Disordered" evidence="4">
    <location>
        <begin position="24"/>
        <end position="44"/>
    </location>
</feature>
<dbReference type="Gene3D" id="3.40.190.170">
    <property type="entry name" value="Bacterial extracellular solute-binding protein, family 7"/>
    <property type="match status" value="1"/>
</dbReference>
<dbReference type="Pfam" id="PF03480">
    <property type="entry name" value="DctP"/>
    <property type="match status" value="1"/>
</dbReference>
<evidence type="ECO:0000256" key="2">
    <source>
        <dbReference type="ARBA" id="ARBA00022448"/>
    </source>
</evidence>
<comment type="caution">
    <text evidence="5">The sequence shown here is derived from an EMBL/GenBank/DDBJ whole genome shotgun (WGS) entry which is preliminary data.</text>
</comment>
<dbReference type="InterPro" id="IPR038404">
    <property type="entry name" value="TRAP_DctP_sf"/>
</dbReference>
<reference evidence="5 6" key="1">
    <citation type="submission" date="2018-03" db="EMBL/GenBank/DDBJ databases">
        <title>Comparative analysis of microorganisms from saline springs in Andes Mountain Range, Colombia.</title>
        <authorList>
            <person name="Rubin E."/>
        </authorList>
    </citation>
    <scope>NUCLEOTIDE SEQUENCE [LARGE SCALE GENOMIC DNA]</scope>
    <source>
        <strain evidence="5 6">CG 35</strain>
    </source>
</reference>
<evidence type="ECO:0000313" key="5">
    <source>
        <dbReference type="EMBL" id="PRZ11608.1"/>
    </source>
</evidence>
<dbReference type="RefSeq" id="WP_181256049.1">
    <property type="nucleotide sequence ID" value="NZ_PVTY01000042.1"/>
</dbReference>